<organism evidence="4">
    <name type="scientific">marine sediment metagenome</name>
    <dbReference type="NCBI Taxonomy" id="412755"/>
    <lineage>
        <taxon>unclassified sequences</taxon>
        <taxon>metagenomes</taxon>
        <taxon>ecological metagenomes</taxon>
    </lineage>
</organism>
<dbReference type="Gene3D" id="3.30.1330.10">
    <property type="entry name" value="PurM-like, N-terminal domain"/>
    <property type="match status" value="1"/>
</dbReference>
<protein>
    <recommendedName>
        <fullName evidence="3">PurM-like C-terminal domain-containing protein</fullName>
    </recommendedName>
</protein>
<accession>X1RQ88</accession>
<sequence length="225" mass="24093">EILRGGQNKAREAGVLIIGGHTFVSNEIKYGLSVIGYIHPDKIISNAGAKPNDLVLLTKPIGAGVITQSVLVGKNQGVNFNPVLKTMTMLNRDASVAMRKADAHAATDVTGYGLAGHLVEIAEASRVGIELELSKIPVHEKVIDILKLGIEDPGITMNFGSFAERVVHKNVDHLLAKLIFSSETSGGLIIILPEDRLNVFKKHYSGLAPVIGRVTKENPGQIILL</sequence>
<dbReference type="PANTHER" id="PTHR10256:SF0">
    <property type="entry name" value="INACTIVE SELENIDE, WATER DIKINASE-LIKE PROTEIN-RELATED"/>
    <property type="match status" value="1"/>
</dbReference>
<reference evidence="4" key="1">
    <citation type="journal article" date="2014" name="Front. Microbiol.">
        <title>High frequency of phylogenetically diverse reductive dehalogenase-homologous genes in deep subseafloor sedimentary metagenomes.</title>
        <authorList>
            <person name="Kawai M."/>
            <person name="Futagami T."/>
            <person name="Toyoda A."/>
            <person name="Takaki Y."/>
            <person name="Nishi S."/>
            <person name="Hori S."/>
            <person name="Arai W."/>
            <person name="Tsubouchi T."/>
            <person name="Morono Y."/>
            <person name="Uchiyama I."/>
            <person name="Ito T."/>
            <person name="Fujiyama A."/>
            <person name="Inagaki F."/>
            <person name="Takami H."/>
        </authorList>
    </citation>
    <scope>NUCLEOTIDE SEQUENCE</scope>
    <source>
        <strain evidence="4">Expedition CK06-06</strain>
    </source>
</reference>
<dbReference type="GO" id="GO:0005737">
    <property type="term" value="C:cytoplasm"/>
    <property type="evidence" value="ECO:0007669"/>
    <property type="project" value="TreeGrafter"/>
</dbReference>
<dbReference type="SUPFAM" id="SSF55326">
    <property type="entry name" value="PurM N-terminal domain-like"/>
    <property type="match status" value="1"/>
</dbReference>
<dbReference type="InterPro" id="IPR004536">
    <property type="entry name" value="SPS/SelD"/>
</dbReference>
<dbReference type="Gene3D" id="3.90.650.10">
    <property type="entry name" value="PurM-like C-terminal domain"/>
    <property type="match status" value="1"/>
</dbReference>
<dbReference type="InterPro" id="IPR010918">
    <property type="entry name" value="PurM-like_C_dom"/>
</dbReference>
<dbReference type="PANTHER" id="PTHR10256">
    <property type="entry name" value="SELENIDE, WATER DIKINASE"/>
    <property type="match status" value="1"/>
</dbReference>
<dbReference type="InterPro" id="IPR036676">
    <property type="entry name" value="PurM-like_C_sf"/>
</dbReference>
<name>X1RQ88_9ZZZZ</name>
<dbReference type="GO" id="GO:0004756">
    <property type="term" value="F:selenide, water dikinase activity"/>
    <property type="evidence" value="ECO:0007669"/>
    <property type="project" value="TreeGrafter"/>
</dbReference>
<dbReference type="EMBL" id="BARW01009636">
    <property type="protein sequence ID" value="GAI82887.1"/>
    <property type="molecule type" value="Genomic_DNA"/>
</dbReference>
<dbReference type="InterPro" id="IPR036921">
    <property type="entry name" value="PurM-like_N_sf"/>
</dbReference>
<feature type="non-terminal residue" evidence="4">
    <location>
        <position position="1"/>
    </location>
</feature>
<comment type="caution">
    <text evidence="4">The sequence shown here is derived from an EMBL/GenBank/DDBJ whole genome shotgun (WGS) entry which is preliminary data.</text>
</comment>
<dbReference type="Pfam" id="PF02769">
    <property type="entry name" value="AIRS_C"/>
    <property type="match status" value="1"/>
</dbReference>
<evidence type="ECO:0000256" key="1">
    <source>
        <dbReference type="ARBA" id="ARBA00022741"/>
    </source>
</evidence>
<feature type="domain" description="PurM-like C-terminal" evidence="3">
    <location>
        <begin position="50"/>
        <end position="221"/>
    </location>
</feature>
<dbReference type="SUPFAM" id="SSF56042">
    <property type="entry name" value="PurM C-terminal domain-like"/>
    <property type="match status" value="1"/>
</dbReference>
<dbReference type="NCBIfam" id="TIGR00476">
    <property type="entry name" value="selD"/>
    <property type="match status" value="1"/>
</dbReference>
<gene>
    <name evidence="4" type="ORF">S12H4_19299</name>
</gene>
<dbReference type="GO" id="GO:0005524">
    <property type="term" value="F:ATP binding"/>
    <property type="evidence" value="ECO:0007669"/>
    <property type="project" value="UniProtKB-KW"/>
</dbReference>
<dbReference type="AlphaFoldDB" id="X1RQ88"/>
<proteinExistence type="predicted"/>
<keyword evidence="1" id="KW-0547">Nucleotide-binding</keyword>
<keyword evidence="2" id="KW-0067">ATP-binding</keyword>
<evidence type="ECO:0000259" key="3">
    <source>
        <dbReference type="Pfam" id="PF02769"/>
    </source>
</evidence>
<evidence type="ECO:0000313" key="4">
    <source>
        <dbReference type="EMBL" id="GAI82887.1"/>
    </source>
</evidence>
<dbReference type="GO" id="GO:0016260">
    <property type="term" value="P:selenocysteine biosynthetic process"/>
    <property type="evidence" value="ECO:0007669"/>
    <property type="project" value="TreeGrafter"/>
</dbReference>
<evidence type="ECO:0000256" key="2">
    <source>
        <dbReference type="ARBA" id="ARBA00022840"/>
    </source>
</evidence>